<organism evidence="2 3">
    <name type="scientific">Methyloversatilis universalis (strain ATCC BAA-1314 / DSM 25237 / JCM 13912 / CCUG 52030 / FAM5)</name>
    <dbReference type="NCBI Taxonomy" id="1000565"/>
    <lineage>
        <taxon>Bacteria</taxon>
        <taxon>Pseudomonadati</taxon>
        <taxon>Pseudomonadota</taxon>
        <taxon>Betaproteobacteria</taxon>
        <taxon>Nitrosomonadales</taxon>
        <taxon>Sterolibacteriaceae</taxon>
        <taxon>Methyloversatilis</taxon>
    </lineage>
</organism>
<evidence type="ECO:0000313" key="2">
    <source>
        <dbReference type="EMBL" id="EGK70217.1"/>
    </source>
</evidence>
<accession>F5RH13</accession>
<dbReference type="AlphaFoldDB" id="F5RH13"/>
<dbReference type="STRING" id="1000565.METUNv1_03605"/>
<reference evidence="2 3" key="1">
    <citation type="journal article" date="2011" name="J. Bacteriol.">
        <title>Genome sequence of Methyloversatilis universalis FAM5T, a methylotrophic representative of the order Rhodocyclales.</title>
        <authorList>
            <person name="Kittichotirat W."/>
            <person name="Good N.M."/>
            <person name="Hall R."/>
            <person name="Bringel F."/>
            <person name="Lajus A."/>
            <person name="Medigue C."/>
            <person name="Smalley N.E."/>
            <person name="Beck D."/>
            <person name="Bumgarner R."/>
            <person name="Vuilleumier S."/>
            <person name="Kalyuzhnaya M.G."/>
        </authorList>
    </citation>
    <scope>NUCLEOTIDE SEQUENCE [LARGE SCALE GENOMIC DNA]</scope>
    <source>
        <strain evidence="3">ATCC BAA-1314 / JCM 13912 / FAM5</strain>
    </source>
</reference>
<name>F5RH13_METUF</name>
<keyword evidence="1" id="KW-0472">Membrane</keyword>
<protein>
    <recommendedName>
        <fullName evidence="4">Transmembrane protein</fullName>
    </recommendedName>
</protein>
<evidence type="ECO:0000256" key="1">
    <source>
        <dbReference type="SAM" id="Phobius"/>
    </source>
</evidence>
<dbReference type="eggNOG" id="ENOG5032W1S">
    <property type="taxonomic scope" value="Bacteria"/>
</dbReference>
<evidence type="ECO:0008006" key="4">
    <source>
        <dbReference type="Google" id="ProtNLM"/>
    </source>
</evidence>
<dbReference type="Proteomes" id="UP000005019">
    <property type="component" value="Unassembled WGS sequence"/>
</dbReference>
<keyword evidence="1" id="KW-1133">Transmembrane helix</keyword>
<dbReference type="RefSeq" id="WP_008064131.1">
    <property type="nucleotide sequence ID" value="NZ_AFHG01000058.1"/>
</dbReference>
<dbReference type="OrthoDB" id="4628611at2"/>
<proteinExistence type="predicted"/>
<evidence type="ECO:0000313" key="3">
    <source>
        <dbReference type="Proteomes" id="UP000005019"/>
    </source>
</evidence>
<keyword evidence="3" id="KW-1185">Reference proteome</keyword>
<dbReference type="EMBL" id="AFHG01000058">
    <property type="protein sequence ID" value="EGK70217.1"/>
    <property type="molecule type" value="Genomic_DNA"/>
</dbReference>
<feature type="transmembrane region" description="Helical" evidence="1">
    <location>
        <begin position="21"/>
        <end position="42"/>
    </location>
</feature>
<gene>
    <name evidence="2" type="ORF">METUNv1_03605</name>
</gene>
<sequence length="133" mass="14877">MSRNVYKPPVQKGFGQFIDAMVVLALVYLSLLAPLLMGGTAAESAATEHKAKPTWEELKQNDVMQAQWEKLGHTPETAEPIVTKKFSYEVEPLSLGITIAVIAGYFIFMLKMSDREYREVINERFGPRVGKGD</sequence>
<feature type="transmembrane region" description="Helical" evidence="1">
    <location>
        <begin position="93"/>
        <end position="110"/>
    </location>
</feature>
<keyword evidence="1" id="KW-0812">Transmembrane</keyword>
<comment type="caution">
    <text evidence="2">The sequence shown here is derived from an EMBL/GenBank/DDBJ whole genome shotgun (WGS) entry which is preliminary data.</text>
</comment>